<protein>
    <submittedName>
        <fullName evidence="1">Uncharacterized protein</fullName>
    </submittedName>
</protein>
<dbReference type="RefSeq" id="WP_259806436.1">
    <property type="nucleotide sequence ID" value="NZ_CP080776.1"/>
</dbReference>
<reference evidence="1" key="1">
    <citation type="submission" date="2021-08" db="EMBL/GenBank/DDBJ databases">
        <authorList>
            <person name="Nwanade C."/>
            <person name="Wang M."/>
            <person name="Masoudi A."/>
            <person name="Yu Z."/>
            <person name="Liu J."/>
        </authorList>
    </citation>
    <scope>NUCLEOTIDE SEQUENCE</scope>
    <source>
        <strain evidence="1">S056</strain>
    </source>
</reference>
<evidence type="ECO:0000313" key="2">
    <source>
        <dbReference type="Proteomes" id="UP001057991"/>
    </source>
</evidence>
<dbReference type="EMBL" id="CP080776">
    <property type="protein sequence ID" value="UWP96187.1"/>
    <property type="molecule type" value="Genomic_DNA"/>
</dbReference>
<gene>
    <name evidence="1" type="ORF">K3X48_04140</name>
</gene>
<proteinExistence type="predicted"/>
<accession>A0A9Q9HFB2</accession>
<dbReference type="AlphaFoldDB" id="A0A9Q9HFB2"/>
<evidence type="ECO:0000313" key="1">
    <source>
        <dbReference type="EMBL" id="UWP96187.1"/>
    </source>
</evidence>
<name>A0A9Q9HFB2_9RHOB</name>
<sequence length="49" mass="5437">MQNFLLFTIAKSKSAQPETASMSHVAPQDARRVVVRWLLRKKKGLGGIA</sequence>
<organism evidence="1 2">
    <name type="scientific">Aliiroseovarius crassostreae</name>
    <dbReference type="NCBI Taxonomy" id="154981"/>
    <lineage>
        <taxon>Bacteria</taxon>
        <taxon>Pseudomonadati</taxon>
        <taxon>Pseudomonadota</taxon>
        <taxon>Alphaproteobacteria</taxon>
        <taxon>Rhodobacterales</taxon>
        <taxon>Paracoccaceae</taxon>
        <taxon>Aliiroseovarius</taxon>
    </lineage>
</organism>
<dbReference type="Proteomes" id="UP001057991">
    <property type="component" value="Chromosome"/>
</dbReference>